<dbReference type="GO" id="GO:0003677">
    <property type="term" value="F:DNA binding"/>
    <property type="evidence" value="ECO:0007669"/>
    <property type="project" value="UniProtKB-UniRule"/>
</dbReference>
<evidence type="ECO:0000313" key="4">
    <source>
        <dbReference type="EMBL" id="AOW21089.1"/>
    </source>
</evidence>
<accession>A0A1D8P965</accession>
<keyword evidence="5" id="KW-1185">Reference proteome</keyword>
<name>A0A1D8P965_9FLAO</name>
<dbReference type="AlphaFoldDB" id="A0A1D8P965"/>
<proteinExistence type="predicted"/>
<evidence type="ECO:0000256" key="2">
    <source>
        <dbReference type="PROSITE-ProRule" id="PRU00335"/>
    </source>
</evidence>
<evidence type="ECO:0000256" key="1">
    <source>
        <dbReference type="ARBA" id="ARBA00023125"/>
    </source>
</evidence>
<dbReference type="STRING" id="1850246.LPB138_10545"/>
<feature type="domain" description="HTH tetR-type" evidence="3">
    <location>
        <begin position="1"/>
        <end position="61"/>
    </location>
</feature>
<organism evidence="4 5">
    <name type="scientific">Urechidicola croceus</name>
    <dbReference type="NCBI Taxonomy" id="1850246"/>
    <lineage>
        <taxon>Bacteria</taxon>
        <taxon>Pseudomonadati</taxon>
        <taxon>Bacteroidota</taxon>
        <taxon>Flavobacteriia</taxon>
        <taxon>Flavobacteriales</taxon>
        <taxon>Flavobacteriaceae</taxon>
        <taxon>Urechidicola</taxon>
    </lineage>
</organism>
<dbReference type="PROSITE" id="PS50977">
    <property type="entry name" value="HTH_TETR_2"/>
    <property type="match status" value="1"/>
</dbReference>
<gene>
    <name evidence="4" type="ORF">LPB138_10545</name>
</gene>
<evidence type="ECO:0000259" key="3">
    <source>
        <dbReference type="PROSITE" id="PS50977"/>
    </source>
</evidence>
<dbReference type="SUPFAM" id="SSF46689">
    <property type="entry name" value="Homeodomain-like"/>
    <property type="match status" value="1"/>
</dbReference>
<feature type="DNA-binding region" description="H-T-H motif" evidence="2">
    <location>
        <begin position="24"/>
        <end position="43"/>
    </location>
</feature>
<dbReference type="OrthoDB" id="881297at2"/>
<protein>
    <recommendedName>
        <fullName evidence="3">HTH tetR-type domain-containing protein</fullName>
    </recommendedName>
</protein>
<dbReference type="EMBL" id="CP017478">
    <property type="protein sequence ID" value="AOW21089.1"/>
    <property type="molecule type" value="Genomic_DNA"/>
</dbReference>
<evidence type="ECO:0000313" key="5">
    <source>
        <dbReference type="Proteomes" id="UP000176050"/>
    </source>
</evidence>
<dbReference type="Gene3D" id="1.10.357.10">
    <property type="entry name" value="Tetracycline Repressor, domain 2"/>
    <property type="match status" value="1"/>
</dbReference>
<dbReference type="Pfam" id="PF00440">
    <property type="entry name" value="TetR_N"/>
    <property type="match status" value="1"/>
</dbReference>
<dbReference type="InterPro" id="IPR001647">
    <property type="entry name" value="HTH_TetR"/>
</dbReference>
<keyword evidence="1 2" id="KW-0238">DNA-binding</keyword>
<dbReference type="InterPro" id="IPR009057">
    <property type="entry name" value="Homeodomain-like_sf"/>
</dbReference>
<sequence>MIDKKELLECSITKFLKFGSKAFTLDELSKDLGISKKSIYKYFNTKEDLVTEGIIYLIEKYSDEVEERILDIEDPIKKIIVTYKIGFEYLKLFKPSFLFGLKKYYHNADNFFENFRIEVVKKSILPLLEEAQIKQYLRKDLNLNLMCDLYFYKISDYLFNPINLFDKYESHEILDHLIINNLRGFLTDKYFENHHLPV</sequence>
<dbReference type="Proteomes" id="UP000176050">
    <property type="component" value="Chromosome"/>
</dbReference>
<dbReference type="KEGG" id="lul:LPB138_10545"/>
<dbReference type="RefSeq" id="WP_070237253.1">
    <property type="nucleotide sequence ID" value="NZ_CP017478.1"/>
</dbReference>
<reference evidence="4 5" key="1">
    <citation type="submission" date="2016-10" db="EMBL/GenBank/DDBJ databases">
        <title>Lutibacter sp. LPB0138, isolated from marine gastropod.</title>
        <authorList>
            <person name="Kim E."/>
            <person name="Yi H."/>
        </authorList>
    </citation>
    <scope>NUCLEOTIDE SEQUENCE [LARGE SCALE GENOMIC DNA]</scope>
    <source>
        <strain evidence="4 5">LPB0138</strain>
    </source>
</reference>